<reference evidence="2 3" key="1">
    <citation type="submission" date="2018-08" db="EMBL/GenBank/DDBJ databases">
        <title>Altererythrobacter sp.Ery1 and Ery12, the genome sequencing of novel strains in genus Alterythrobacter.</title>
        <authorList>
            <person name="Cheng H."/>
            <person name="Wu Y.-H."/>
            <person name="Fang C."/>
            <person name="Xu X.-W."/>
        </authorList>
    </citation>
    <scope>NUCLEOTIDE SEQUENCE [LARGE SCALE GENOMIC DNA]</scope>
    <source>
        <strain evidence="2 3">Ery1</strain>
    </source>
</reference>
<gene>
    <name evidence="2" type="ORF">D2V04_02690</name>
</gene>
<keyword evidence="3" id="KW-1185">Reference proteome</keyword>
<protein>
    <submittedName>
        <fullName evidence="2">Uncharacterized protein</fullName>
    </submittedName>
</protein>
<evidence type="ECO:0000256" key="1">
    <source>
        <dbReference type="SAM" id="Phobius"/>
    </source>
</evidence>
<evidence type="ECO:0000313" key="2">
    <source>
        <dbReference type="EMBL" id="RIV80219.1"/>
    </source>
</evidence>
<keyword evidence="1" id="KW-0812">Transmembrane</keyword>
<comment type="caution">
    <text evidence="2">The sequence shown here is derived from an EMBL/GenBank/DDBJ whole genome shotgun (WGS) entry which is preliminary data.</text>
</comment>
<sequence length="202" mass="22823">MRFIRFFAPAVILVVLAYATAKILRLTSEDVPFSVNDLGYNLSYLIIAAIYQYLPVRDWAYRPFREDIDERIRTRLVAISGLPDDLTKFSWKRVGNVFYALVDNDKSLEKRSEDVMFNGAMMTSFADLTAISAIFLAGNLIAWICGVGAWRAVAILASLLIVSIGMQWAAKVRHISLGTYQLDYIEQQLKQQVVDKMTALNA</sequence>
<organism evidence="2 3">
    <name type="scientific">Pelagerythrobacter aerophilus</name>
    <dbReference type="NCBI Taxonomy" id="2306995"/>
    <lineage>
        <taxon>Bacteria</taxon>
        <taxon>Pseudomonadati</taxon>
        <taxon>Pseudomonadota</taxon>
        <taxon>Alphaproteobacteria</taxon>
        <taxon>Sphingomonadales</taxon>
        <taxon>Erythrobacteraceae</taxon>
        <taxon>Pelagerythrobacter</taxon>
    </lineage>
</organism>
<dbReference type="EMBL" id="QXFK01000011">
    <property type="protein sequence ID" value="RIV80219.1"/>
    <property type="molecule type" value="Genomic_DNA"/>
</dbReference>
<accession>A0A418NKR8</accession>
<feature type="transmembrane region" description="Helical" evidence="1">
    <location>
        <begin position="141"/>
        <end position="164"/>
    </location>
</feature>
<evidence type="ECO:0000313" key="3">
    <source>
        <dbReference type="Proteomes" id="UP000285092"/>
    </source>
</evidence>
<dbReference type="RefSeq" id="WP_119511816.1">
    <property type="nucleotide sequence ID" value="NZ_QXFK01000011.1"/>
</dbReference>
<keyword evidence="1" id="KW-1133">Transmembrane helix</keyword>
<proteinExistence type="predicted"/>
<name>A0A418NKR8_9SPHN</name>
<dbReference type="OrthoDB" id="8480439at2"/>
<keyword evidence="1" id="KW-0472">Membrane</keyword>
<feature type="transmembrane region" description="Helical" evidence="1">
    <location>
        <begin position="37"/>
        <end position="54"/>
    </location>
</feature>
<dbReference type="AlphaFoldDB" id="A0A418NKR8"/>
<dbReference type="Proteomes" id="UP000285092">
    <property type="component" value="Unassembled WGS sequence"/>
</dbReference>